<dbReference type="InterPro" id="IPR044668">
    <property type="entry name" value="PuuD-like"/>
</dbReference>
<keyword evidence="2" id="KW-1185">Reference proteome</keyword>
<dbReference type="OrthoDB" id="9813383at2"/>
<dbReference type="GO" id="GO:0005829">
    <property type="term" value="C:cytosol"/>
    <property type="evidence" value="ECO:0007669"/>
    <property type="project" value="TreeGrafter"/>
</dbReference>
<protein>
    <submittedName>
        <fullName evidence="1">Putative glutamine amidotransferase</fullName>
    </submittedName>
</protein>
<dbReference type="Proteomes" id="UP000199415">
    <property type="component" value="Unassembled WGS sequence"/>
</dbReference>
<reference evidence="1 2" key="1">
    <citation type="submission" date="2016-10" db="EMBL/GenBank/DDBJ databases">
        <authorList>
            <person name="de Groot N.N."/>
        </authorList>
    </citation>
    <scope>NUCLEOTIDE SEQUENCE [LARGE SCALE GENOMIC DNA]</scope>
    <source>
        <strain evidence="1 2">DSM 25584</strain>
    </source>
</reference>
<evidence type="ECO:0000313" key="1">
    <source>
        <dbReference type="EMBL" id="SDG29229.1"/>
    </source>
</evidence>
<dbReference type="Pfam" id="PF07722">
    <property type="entry name" value="Peptidase_C26"/>
    <property type="match status" value="1"/>
</dbReference>
<gene>
    <name evidence="1" type="ORF">SAMN05216241_10848</name>
</gene>
<dbReference type="GO" id="GO:0033969">
    <property type="term" value="F:gamma-glutamyl-gamma-aminobutyrate hydrolase activity"/>
    <property type="evidence" value="ECO:0007669"/>
    <property type="project" value="TreeGrafter"/>
</dbReference>
<dbReference type="CDD" id="cd01745">
    <property type="entry name" value="GATase1_2"/>
    <property type="match status" value="1"/>
</dbReference>
<dbReference type="STRING" id="1082479.SAMN05216241_10848"/>
<accession>A0A1G7T3I9</accession>
<dbReference type="PANTHER" id="PTHR43235">
    <property type="entry name" value="GLUTAMINE AMIDOTRANSFERASE PB2B2.05-RELATED"/>
    <property type="match status" value="1"/>
</dbReference>
<dbReference type="PROSITE" id="PS51273">
    <property type="entry name" value="GATASE_TYPE_1"/>
    <property type="match status" value="1"/>
</dbReference>
<dbReference type="InterPro" id="IPR011697">
    <property type="entry name" value="Peptidase_C26"/>
</dbReference>
<proteinExistence type="predicted"/>
<dbReference type="Gene3D" id="3.40.50.880">
    <property type="match status" value="1"/>
</dbReference>
<dbReference type="GO" id="GO:0016740">
    <property type="term" value="F:transferase activity"/>
    <property type="evidence" value="ECO:0007669"/>
    <property type="project" value="UniProtKB-KW"/>
</dbReference>
<keyword evidence="1" id="KW-0315">Glutamine amidotransferase</keyword>
<name>A0A1G7T3I9_9PROT</name>
<dbReference type="RefSeq" id="WP_090020666.1">
    <property type="nucleotide sequence ID" value="NZ_FNCE01000008.1"/>
</dbReference>
<evidence type="ECO:0000313" key="2">
    <source>
        <dbReference type="Proteomes" id="UP000199415"/>
    </source>
</evidence>
<dbReference type="SUPFAM" id="SSF52317">
    <property type="entry name" value="Class I glutamine amidotransferase-like"/>
    <property type="match status" value="1"/>
</dbReference>
<sequence>MWLFNRVAVARAGGTATRLTPEDGARVDNLDGLIIGGGDDIDARLYGHDLYLEVRIDPARDALELRCLEAAAARGIPVLGICRGAQILNVFRGGTLHPDIGAAYPGVRRRRTTLPRLSVTVTAGSRLHGILGLTRCRVNALHHQAIDRLGNGLTAVAHDRAGIVQAVEDPAAPFLVGLQWHPEFLVFNRSQARLFAALVDAV</sequence>
<organism evidence="1 2">
    <name type="scientific">Limimonas halophila</name>
    <dbReference type="NCBI Taxonomy" id="1082479"/>
    <lineage>
        <taxon>Bacteria</taxon>
        <taxon>Pseudomonadati</taxon>
        <taxon>Pseudomonadota</taxon>
        <taxon>Alphaproteobacteria</taxon>
        <taxon>Rhodospirillales</taxon>
        <taxon>Rhodovibrionaceae</taxon>
        <taxon>Limimonas</taxon>
    </lineage>
</organism>
<dbReference type="PANTHER" id="PTHR43235:SF1">
    <property type="entry name" value="GLUTAMINE AMIDOTRANSFERASE PB2B2.05-RELATED"/>
    <property type="match status" value="1"/>
</dbReference>
<keyword evidence="1" id="KW-0808">Transferase</keyword>
<dbReference type="InterPro" id="IPR029062">
    <property type="entry name" value="Class_I_gatase-like"/>
</dbReference>
<dbReference type="EMBL" id="FNCE01000008">
    <property type="protein sequence ID" value="SDG29229.1"/>
    <property type="molecule type" value="Genomic_DNA"/>
</dbReference>
<dbReference type="GO" id="GO:0006598">
    <property type="term" value="P:polyamine catabolic process"/>
    <property type="evidence" value="ECO:0007669"/>
    <property type="project" value="TreeGrafter"/>
</dbReference>
<dbReference type="AlphaFoldDB" id="A0A1G7T3I9"/>